<feature type="non-terminal residue" evidence="5">
    <location>
        <position position="239"/>
    </location>
</feature>
<keyword evidence="6" id="KW-1185">Reference proteome</keyword>
<keyword evidence="1 2" id="KW-0175">Coiled coil</keyword>
<dbReference type="AlphaFoldDB" id="A0A3M7QZ27"/>
<dbReference type="PROSITE" id="PS51741">
    <property type="entry name" value="F_BAR"/>
    <property type="match status" value="1"/>
</dbReference>
<dbReference type="PANTHER" id="PTHR23065:SF15">
    <property type="entry name" value="AT02057P"/>
    <property type="match status" value="1"/>
</dbReference>
<dbReference type="GO" id="GO:0048268">
    <property type="term" value="P:clathrin coat assembly"/>
    <property type="evidence" value="ECO:0007669"/>
    <property type="project" value="TreeGrafter"/>
</dbReference>
<feature type="domain" description="F-BAR" evidence="4">
    <location>
        <begin position="1"/>
        <end position="204"/>
    </location>
</feature>
<dbReference type="GO" id="GO:0072583">
    <property type="term" value="P:clathrin-dependent endocytosis"/>
    <property type="evidence" value="ECO:0007669"/>
    <property type="project" value="TreeGrafter"/>
</dbReference>
<dbReference type="PANTHER" id="PTHR23065">
    <property type="entry name" value="PROLINE-SERINE-THREONINE PHOSPHATASE INTERACTING PROTEIN 1"/>
    <property type="match status" value="1"/>
</dbReference>
<reference evidence="5 6" key="1">
    <citation type="journal article" date="2018" name="Sci. Rep.">
        <title>Genomic signatures of local adaptation to the degree of environmental predictability in rotifers.</title>
        <authorList>
            <person name="Franch-Gras L."/>
            <person name="Hahn C."/>
            <person name="Garcia-Roger E.M."/>
            <person name="Carmona M.J."/>
            <person name="Serra M."/>
            <person name="Gomez A."/>
        </authorList>
    </citation>
    <scope>NUCLEOTIDE SEQUENCE [LARGE SCALE GENOMIC DNA]</scope>
    <source>
        <strain evidence="5">HYR1</strain>
    </source>
</reference>
<dbReference type="Proteomes" id="UP000276133">
    <property type="component" value="Unassembled WGS sequence"/>
</dbReference>
<dbReference type="GO" id="GO:0005886">
    <property type="term" value="C:plasma membrane"/>
    <property type="evidence" value="ECO:0007669"/>
    <property type="project" value="TreeGrafter"/>
</dbReference>
<dbReference type="InterPro" id="IPR054713">
    <property type="entry name" value="GMIP/FCHO2-like_FCH"/>
</dbReference>
<dbReference type="EMBL" id="REGN01004719">
    <property type="protein sequence ID" value="RNA16374.1"/>
    <property type="molecule type" value="Genomic_DNA"/>
</dbReference>
<dbReference type="Pfam" id="PF22699">
    <property type="entry name" value="GMIP-like_FCH"/>
    <property type="match status" value="1"/>
</dbReference>
<dbReference type="GO" id="GO:0030136">
    <property type="term" value="C:clathrin-coated vesicle"/>
    <property type="evidence" value="ECO:0007669"/>
    <property type="project" value="TreeGrafter"/>
</dbReference>
<gene>
    <name evidence="5" type="ORF">BpHYR1_035653</name>
</gene>
<accession>A0A3M7QZ27</accession>
<sequence>MVQSLHELIREVQKYADDLSKKIKRIRENEQQTQLVVQSFQECSASLNKAKDQYHNLCGEFDKLKRQLDPQQLVQYQTMSQQQTSASNLMSLVPGANSTSLNTTLTTSRVSQLVKVEKKMKQACDDYKSSIEKYNMVRVDYERKLADSCNQFQYAEEGHLKQMRNYVESYSKIVASGNSQKCQIMADLTAKMESLSSEYLISLLVENKRTGIERPEVAQFVESPVNTTYVAASTIDNDL</sequence>
<dbReference type="InterPro" id="IPR031160">
    <property type="entry name" value="F_BAR_dom"/>
</dbReference>
<evidence type="ECO:0000256" key="3">
    <source>
        <dbReference type="SAM" id="Coils"/>
    </source>
</evidence>
<dbReference type="InterPro" id="IPR027267">
    <property type="entry name" value="AH/BAR_dom_sf"/>
</dbReference>
<dbReference type="STRING" id="10195.A0A3M7QZ27"/>
<dbReference type="SUPFAM" id="SSF103657">
    <property type="entry name" value="BAR/IMD domain-like"/>
    <property type="match status" value="1"/>
</dbReference>
<comment type="caution">
    <text evidence="5">The sequence shown here is derived from an EMBL/GenBank/DDBJ whole genome shotgun (WGS) entry which is preliminary data.</text>
</comment>
<feature type="coiled-coil region" evidence="3">
    <location>
        <begin position="9"/>
        <end position="67"/>
    </location>
</feature>
<evidence type="ECO:0000259" key="4">
    <source>
        <dbReference type="PROSITE" id="PS51741"/>
    </source>
</evidence>
<name>A0A3M7QZ27_BRAPC</name>
<evidence type="ECO:0000313" key="5">
    <source>
        <dbReference type="EMBL" id="RNA16374.1"/>
    </source>
</evidence>
<dbReference type="OrthoDB" id="5593455at2759"/>
<evidence type="ECO:0000256" key="1">
    <source>
        <dbReference type="ARBA" id="ARBA00023054"/>
    </source>
</evidence>
<dbReference type="GO" id="GO:0005905">
    <property type="term" value="C:clathrin-coated pit"/>
    <property type="evidence" value="ECO:0007669"/>
    <property type="project" value="TreeGrafter"/>
</dbReference>
<proteinExistence type="predicted"/>
<evidence type="ECO:0000256" key="2">
    <source>
        <dbReference type="PROSITE-ProRule" id="PRU01077"/>
    </source>
</evidence>
<dbReference type="Gene3D" id="1.20.1270.60">
    <property type="entry name" value="Arfaptin homology (AH) domain/BAR domain"/>
    <property type="match status" value="1"/>
</dbReference>
<evidence type="ECO:0000313" key="6">
    <source>
        <dbReference type="Proteomes" id="UP000276133"/>
    </source>
</evidence>
<protein>
    <submittedName>
        <fullName evidence="5">Proline-serine-threonine phosphatase interacting</fullName>
    </submittedName>
</protein>
<organism evidence="5 6">
    <name type="scientific">Brachionus plicatilis</name>
    <name type="common">Marine rotifer</name>
    <name type="synonym">Brachionus muelleri</name>
    <dbReference type="NCBI Taxonomy" id="10195"/>
    <lineage>
        <taxon>Eukaryota</taxon>
        <taxon>Metazoa</taxon>
        <taxon>Spiralia</taxon>
        <taxon>Gnathifera</taxon>
        <taxon>Rotifera</taxon>
        <taxon>Eurotatoria</taxon>
        <taxon>Monogononta</taxon>
        <taxon>Pseudotrocha</taxon>
        <taxon>Ploima</taxon>
        <taxon>Brachionidae</taxon>
        <taxon>Brachionus</taxon>
    </lineage>
</organism>